<evidence type="ECO:0000313" key="2">
    <source>
        <dbReference type="EMBL" id="OEH93780.1"/>
    </source>
</evidence>
<dbReference type="SMART" id="SM00710">
    <property type="entry name" value="PbH1"/>
    <property type="match status" value="5"/>
</dbReference>
<feature type="domain" description="Right handed beta helix" evidence="1">
    <location>
        <begin position="110"/>
        <end position="264"/>
    </location>
</feature>
<evidence type="ECO:0000259" key="1">
    <source>
        <dbReference type="Pfam" id="PF13229"/>
    </source>
</evidence>
<dbReference type="InterPro" id="IPR011050">
    <property type="entry name" value="Pectin_lyase_fold/virulence"/>
</dbReference>
<dbReference type="InterPro" id="IPR012334">
    <property type="entry name" value="Pectin_lyas_fold"/>
</dbReference>
<organism evidence="2 3">
    <name type="scientific">Bacillus solimangrovi</name>
    <dbReference type="NCBI Taxonomy" id="1305675"/>
    <lineage>
        <taxon>Bacteria</taxon>
        <taxon>Bacillati</taxon>
        <taxon>Bacillota</taxon>
        <taxon>Bacilli</taxon>
        <taxon>Bacillales</taxon>
        <taxon>Bacillaceae</taxon>
        <taxon>Bacillus</taxon>
    </lineage>
</organism>
<dbReference type="InterPro" id="IPR006626">
    <property type="entry name" value="PbH1"/>
</dbReference>
<proteinExistence type="predicted"/>
<comment type="caution">
    <text evidence="2">The sequence shown here is derived from an EMBL/GenBank/DDBJ whole genome shotgun (WGS) entry which is preliminary data.</text>
</comment>
<accession>A0A1E5LI75</accession>
<dbReference type="RefSeq" id="WP_069716209.1">
    <property type="nucleotide sequence ID" value="NZ_MJEH01000009.1"/>
</dbReference>
<reference evidence="2 3" key="1">
    <citation type="submission" date="2016-08" db="EMBL/GenBank/DDBJ databases">
        <title>Genome of Bacillus solimangrovi GH2-4.</title>
        <authorList>
            <person name="Lim S."/>
            <person name="Kim B.-C."/>
        </authorList>
    </citation>
    <scope>NUCLEOTIDE SEQUENCE [LARGE SCALE GENOMIC DNA]</scope>
    <source>
        <strain evidence="2 3">GH2-4</strain>
    </source>
</reference>
<dbReference type="SUPFAM" id="SSF51126">
    <property type="entry name" value="Pectin lyase-like"/>
    <property type="match status" value="1"/>
</dbReference>
<dbReference type="Pfam" id="PF13229">
    <property type="entry name" value="Beta_helix"/>
    <property type="match status" value="1"/>
</dbReference>
<name>A0A1E5LI75_9BACI</name>
<dbReference type="Proteomes" id="UP000095209">
    <property type="component" value="Unassembled WGS sequence"/>
</dbReference>
<dbReference type="EMBL" id="MJEH01000009">
    <property type="protein sequence ID" value="OEH93780.1"/>
    <property type="molecule type" value="Genomic_DNA"/>
</dbReference>
<dbReference type="Gene3D" id="2.160.20.10">
    <property type="entry name" value="Single-stranded right-handed beta-helix, Pectin lyase-like"/>
    <property type="match status" value="1"/>
</dbReference>
<keyword evidence="3" id="KW-1185">Reference proteome</keyword>
<protein>
    <recommendedName>
        <fullName evidence="1">Right handed beta helix domain-containing protein</fullName>
    </recommendedName>
</protein>
<dbReference type="InterPro" id="IPR039448">
    <property type="entry name" value="Beta_helix"/>
</dbReference>
<gene>
    <name evidence="2" type="ORF">BFG57_11395</name>
</gene>
<dbReference type="AlphaFoldDB" id="A0A1E5LI75"/>
<sequence length="299" mass="31767">MTIHVVPTEFATVQAAIDAAVAGDSIQILAGTFDGFNVNKERLKVFGCGIGKTVIAGAPAMGGDDGIVVSANQTILKGLTVQGYQGGSGLDLISIQNVLLNIEAKFNEQGIDFDQDNNFTINCIGSFNEFDGFNVTSSNNSIIKCSSFQNMRDGFFVGDPNNTFINNISTDNVSDGFQIGDPMTTLFGNKALKNMNNGIELDESNNNIIGNLVCNNVNDGIEVESNNIQNVIDSNIVRNNGNDDTTAGIFVENGAMENAIRFNKLKNNIVVDINAQGGIGTNIYDGNKCENSVPPGLCT</sequence>
<evidence type="ECO:0000313" key="3">
    <source>
        <dbReference type="Proteomes" id="UP000095209"/>
    </source>
</evidence>